<dbReference type="EMBL" id="JAUHJR010000002">
    <property type="protein sequence ID" value="MDN4161358.1"/>
    <property type="molecule type" value="Genomic_DNA"/>
</dbReference>
<sequence>MTLVDLSAPPAAPDPAQFSEQPAGLLDALPRRVALTLAELRCAAAHAGDAPLPFDVPATTSDRAGGPEAGPEAGPYAGPGASAAAGGLESRLGRSPGSVEDDAWATVMTALHEPVGSLARRGLLVDGALDEGLAGAVGLLAVPDVALDLDVAVQTAGGALRARAWHRQAGGAVATLATLDGVVFELSWFAAEHWPAELARVPVLPEDHDAGRSSVPERVDLPYELADAAAEAVRSSRPDLLAVLADQHAAAVHDGDGTAYGTTEVLDLLAGLGTEAQGRLRAMVADTRAERTEVVGVASWVLLGDGWHALRPYRHRTSGEARVEVRRVEPPDLGPLLAPVLAEVTR</sequence>
<gene>
    <name evidence="2" type="ORF">QWY29_08335</name>
</gene>
<evidence type="ECO:0000313" key="3">
    <source>
        <dbReference type="Proteomes" id="UP001168537"/>
    </source>
</evidence>
<dbReference type="Proteomes" id="UP001168537">
    <property type="component" value="Unassembled WGS sequence"/>
</dbReference>
<comment type="caution">
    <text evidence="2">The sequence shown here is derived from an EMBL/GenBank/DDBJ whole genome shotgun (WGS) entry which is preliminary data.</text>
</comment>
<feature type="compositionally biased region" description="Low complexity" evidence="1">
    <location>
        <begin position="64"/>
        <end position="87"/>
    </location>
</feature>
<dbReference type="RefSeq" id="WP_300960251.1">
    <property type="nucleotide sequence ID" value="NZ_JAUHJR010000002.1"/>
</dbReference>
<evidence type="ECO:0000313" key="2">
    <source>
        <dbReference type="EMBL" id="MDN4161358.1"/>
    </source>
</evidence>
<keyword evidence="3" id="KW-1185">Reference proteome</keyword>
<evidence type="ECO:0000256" key="1">
    <source>
        <dbReference type="SAM" id="MobiDB-lite"/>
    </source>
</evidence>
<protein>
    <submittedName>
        <fullName evidence="2">Uncharacterized protein</fullName>
    </submittedName>
</protein>
<name>A0ABT8ETH6_9ACTN</name>
<organism evidence="2 3">
    <name type="scientific">Nocardioides abyssi</name>
    <dbReference type="NCBI Taxonomy" id="3058370"/>
    <lineage>
        <taxon>Bacteria</taxon>
        <taxon>Bacillati</taxon>
        <taxon>Actinomycetota</taxon>
        <taxon>Actinomycetes</taxon>
        <taxon>Propionibacteriales</taxon>
        <taxon>Nocardioidaceae</taxon>
        <taxon>Nocardioides</taxon>
    </lineage>
</organism>
<accession>A0ABT8ETH6</accession>
<feature type="region of interest" description="Disordered" evidence="1">
    <location>
        <begin position="51"/>
        <end position="97"/>
    </location>
</feature>
<reference evidence="2" key="1">
    <citation type="submission" date="2023-06" db="EMBL/GenBank/DDBJ databases">
        <title>Draft genome sequence of Nocardioides sp. SOB72.</title>
        <authorList>
            <person name="Zhang G."/>
        </authorList>
    </citation>
    <scope>NUCLEOTIDE SEQUENCE</scope>
    <source>
        <strain evidence="2">SOB72</strain>
    </source>
</reference>
<proteinExistence type="predicted"/>